<dbReference type="Proteomes" id="UP000235220">
    <property type="component" value="Chromosome 4"/>
</dbReference>
<keyword evidence="6" id="KW-1185">Reference proteome</keyword>
<dbReference type="SUPFAM" id="SSF48317">
    <property type="entry name" value="Acid phosphatase/Vanadium-dependent haloperoxidase"/>
    <property type="match status" value="1"/>
</dbReference>
<dbReference type="OrthoDB" id="302705at2759"/>
<dbReference type="RefSeq" id="XP_018850434.1">
    <property type="nucleotide sequence ID" value="XM_018994889.2"/>
</dbReference>
<evidence type="ECO:0000256" key="2">
    <source>
        <dbReference type="ARBA" id="ARBA00022692"/>
    </source>
</evidence>
<keyword evidence="2" id="KW-0812">Transmembrane</keyword>
<evidence type="ECO:0000256" key="5">
    <source>
        <dbReference type="ARBA" id="ARBA00023136"/>
    </source>
</evidence>
<sequence length="225" mass="25564">MNVPPLLETVEITDVRYPKGDHLGHFLAWVSLVPVFISVAGFLSHLIFRRDLQGLFCALGHVISLLSTNFIKNIVKQARPQTCAMLGVCHSYGWPSNHSQFTTFFASYVSLLTYRRLGLCNGKFKWVGAALAWCLAFLTMYSRVYLGYHTFDQVVAGAFLGFVLGIFWFWVGYSFIFCSFPAIENFKLCRMFSIKDTSHIPDVMKFEYENSKAARKAKATGYKCL</sequence>
<dbReference type="Gene3D" id="1.20.144.10">
    <property type="entry name" value="Phosphatidic acid phosphatase type 2/haloperoxidase"/>
    <property type="match status" value="1"/>
</dbReference>
<dbReference type="STRING" id="51240.A0A2I4H2T4"/>
<dbReference type="GO" id="GO:0009507">
    <property type="term" value="C:chloroplast"/>
    <property type="evidence" value="ECO:0000318"/>
    <property type="project" value="GO_Central"/>
</dbReference>
<dbReference type="PANTHER" id="PTHR11247:SF1">
    <property type="entry name" value="DOLICHYLDIPHOSPHATASE 1"/>
    <property type="match status" value="1"/>
</dbReference>
<dbReference type="KEGG" id="jre:109012991"/>
<dbReference type="Gramene" id="Jr04_04060_p1">
    <property type="protein sequence ID" value="cds.Jr04_04060_p1"/>
    <property type="gene ID" value="Jr04_04060"/>
</dbReference>
<keyword evidence="3" id="KW-0378">Hydrolase</keyword>
<dbReference type="SMART" id="SM00014">
    <property type="entry name" value="acidPPc"/>
    <property type="match status" value="1"/>
</dbReference>
<reference evidence="7" key="1">
    <citation type="submission" date="2025-08" db="UniProtKB">
        <authorList>
            <consortium name="RefSeq"/>
        </authorList>
    </citation>
    <scope>IDENTIFICATION</scope>
    <source>
        <tissue evidence="7">Leaves</tissue>
    </source>
</reference>
<dbReference type="InterPro" id="IPR036938">
    <property type="entry name" value="PAP2/HPO_sf"/>
</dbReference>
<dbReference type="GO" id="GO:0008195">
    <property type="term" value="F:phosphatidate phosphatase activity"/>
    <property type="evidence" value="ECO:0000318"/>
    <property type="project" value="GO_Central"/>
</dbReference>
<evidence type="ECO:0000313" key="6">
    <source>
        <dbReference type="Proteomes" id="UP000235220"/>
    </source>
</evidence>
<dbReference type="GeneID" id="109012991"/>
<evidence type="ECO:0000256" key="1">
    <source>
        <dbReference type="ARBA" id="ARBA00004141"/>
    </source>
</evidence>
<dbReference type="PANTHER" id="PTHR11247">
    <property type="entry name" value="PALMITOYL-PROTEIN THIOESTERASE/DOLICHYLDIPHOSPHATASE 1"/>
    <property type="match status" value="1"/>
</dbReference>
<keyword evidence="4" id="KW-1133">Transmembrane helix</keyword>
<proteinExistence type="predicted"/>
<comment type="subcellular location">
    <subcellularLocation>
        <location evidence="1">Membrane</location>
        <topology evidence="1">Multi-pass membrane protein</topology>
    </subcellularLocation>
</comment>
<evidence type="ECO:0000256" key="4">
    <source>
        <dbReference type="ARBA" id="ARBA00022989"/>
    </source>
</evidence>
<accession>A0A2I4H2T4</accession>
<dbReference type="GO" id="GO:0016020">
    <property type="term" value="C:membrane"/>
    <property type="evidence" value="ECO:0007669"/>
    <property type="project" value="UniProtKB-SubCell"/>
</dbReference>
<dbReference type="GO" id="GO:0006651">
    <property type="term" value="P:diacylglycerol biosynthetic process"/>
    <property type="evidence" value="ECO:0000318"/>
    <property type="project" value="GO_Central"/>
</dbReference>
<protein>
    <submittedName>
        <fullName evidence="7">Lipid phosphate phosphatase gamma-like</fullName>
    </submittedName>
</protein>
<dbReference type="InterPro" id="IPR039667">
    <property type="entry name" value="Dolichyldiphosphatase_PAP2"/>
</dbReference>
<dbReference type="InterPro" id="IPR000326">
    <property type="entry name" value="PAP2/HPO"/>
</dbReference>
<dbReference type="AlphaFoldDB" id="A0A2I4H2T4"/>
<evidence type="ECO:0000313" key="7">
    <source>
        <dbReference type="RefSeq" id="XP_018850434.1"/>
    </source>
</evidence>
<evidence type="ECO:0000256" key="3">
    <source>
        <dbReference type="ARBA" id="ARBA00022801"/>
    </source>
</evidence>
<keyword evidence="5" id="KW-0472">Membrane</keyword>
<dbReference type="CDD" id="cd03382">
    <property type="entry name" value="PAP2_dolichyldiphosphatase"/>
    <property type="match status" value="1"/>
</dbReference>
<name>A0A2I4H2T4_JUGRE</name>
<organism evidence="6 7">
    <name type="scientific">Juglans regia</name>
    <name type="common">English walnut</name>
    <dbReference type="NCBI Taxonomy" id="51240"/>
    <lineage>
        <taxon>Eukaryota</taxon>
        <taxon>Viridiplantae</taxon>
        <taxon>Streptophyta</taxon>
        <taxon>Embryophyta</taxon>
        <taxon>Tracheophyta</taxon>
        <taxon>Spermatophyta</taxon>
        <taxon>Magnoliopsida</taxon>
        <taxon>eudicotyledons</taxon>
        <taxon>Gunneridae</taxon>
        <taxon>Pentapetalae</taxon>
        <taxon>rosids</taxon>
        <taxon>fabids</taxon>
        <taxon>Fagales</taxon>
        <taxon>Juglandaceae</taxon>
        <taxon>Juglans</taxon>
    </lineage>
</organism>
<dbReference type="Pfam" id="PF01569">
    <property type="entry name" value="PAP2"/>
    <property type="match status" value="1"/>
</dbReference>
<gene>
    <name evidence="7" type="primary">LOC109012991</name>
</gene>